<keyword evidence="13 15" id="KW-0472">Membrane</keyword>
<evidence type="ECO:0000256" key="2">
    <source>
        <dbReference type="ARBA" id="ARBA00004377"/>
    </source>
</evidence>
<comment type="subcellular location">
    <subcellularLocation>
        <location evidence="2">Cell inner membrane</location>
        <topology evidence="2">Single-pass membrane protein</topology>
    </subcellularLocation>
</comment>
<evidence type="ECO:0000256" key="15">
    <source>
        <dbReference type="RuleBase" id="RU365021"/>
    </source>
</evidence>
<gene>
    <name evidence="17" type="ORF">JYK14_28360</name>
</gene>
<keyword evidence="10 15" id="KW-0812">Transmembrane</keyword>
<keyword evidence="11 15" id="KW-0135">Cellulose biosynthesis</keyword>
<dbReference type="PRINTS" id="PR01440">
    <property type="entry name" value="CELLSNTHASEB"/>
</dbReference>
<dbReference type="EMBL" id="JAFIRR010000287">
    <property type="protein sequence ID" value="MCO6420038.1"/>
    <property type="molecule type" value="Genomic_DNA"/>
</dbReference>
<evidence type="ECO:0000313" key="18">
    <source>
        <dbReference type="Proteomes" id="UP001523392"/>
    </source>
</evidence>
<keyword evidence="8 15" id="KW-0997">Cell inner membrane</keyword>
<evidence type="ECO:0000256" key="4">
    <source>
        <dbReference type="ARBA" id="ARBA00010714"/>
    </source>
</evidence>
<feature type="region of interest" description="Disordered" evidence="16">
    <location>
        <begin position="1"/>
        <end position="21"/>
    </location>
</feature>
<evidence type="ECO:0000256" key="11">
    <source>
        <dbReference type="ARBA" id="ARBA00022916"/>
    </source>
</evidence>
<name>A0ABT1DDN6_9PROT</name>
<evidence type="ECO:0000256" key="1">
    <source>
        <dbReference type="ARBA" id="ARBA00002057"/>
    </source>
</evidence>
<evidence type="ECO:0000313" key="17">
    <source>
        <dbReference type="EMBL" id="MCO6420038.1"/>
    </source>
</evidence>
<keyword evidence="18" id="KW-1185">Reference proteome</keyword>
<keyword evidence="7 15" id="KW-1003">Cell membrane</keyword>
<dbReference type="Gene3D" id="2.60.120.260">
    <property type="entry name" value="Galactose-binding domain-like"/>
    <property type="match status" value="2"/>
</dbReference>
<protein>
    <recommendedName>
        <fullName evidence="6 15">Cyclic di-GMP-binding protein</fullName>
    </recommendedName>
    <alternativeName>
        <fullName evidence="14 15">Cellulose synthase regulatory subunit</fullName>
    </alternativeName>
</protein>
<sequence>PPPGTPPPAPPQAAAPAAPAQGVRHASLTFRQLGIRGPMQLRGVSDLQGVLFGLRADEVVTEARLVVSGATSPALLPEYSQIAFTLNEQFVGAVQPDRAAPRFGPVEFPISPLFFTDLNRLNVRFSGRYTQECNDPLSGLLWANVSDLSALHLTIERLPTPRDLARLPEPFFDRRILRFPLVLPFVLPGDAAPELLRAAGIAASWFAVQAEYRGAQFPVSAAPPQQGNAIVMVVGSQGAAGLDLAPMEGPTLAVVPNPNDSYGQLLVVGGRTAAEAATAATALAFGRAALGGERALVEAPPAAPRRPYDAPRWITDQRPVRFGELVDTDVLQASGFAPGPVTIPLRTAPDLYVARGHGIPVEVGFRAPPGPVTDIRVSRLDLAFSDFYLKSLPFRGEVGPWPLSWALARLGWPAEVQRGSTEVPPYLISGQNALQLRFDMRPLHRGDCVAVPGEVRASIDPDSTIDLSRAHRFALLPNLAFFAGAGFPFTRMADLSETAVVLPDRPNAVEMSAFLELVGRLAATVGLPATGLAVVGPARLQEVADRDLIVLGPLGRQPALNALLREGQAPIRLEGTRLSLALPTALEDFRHALAAPFGGAAEAERQRVAARLAAAPEGFGALLGFESPLQAGRSVVALVSAVPAGLEGVLATLRDPQRQPLVQGDVVLVTAGGVEAYRTGRTYWHGSLPVWLWPEFYLGARPLVMLPVLALACLLIGLPLRRALRARAARRLRARSP</sequence>
<evidence type="ECO:0000256" key="7">
    <source>
        <dbReference type="ARBA" id="ARBA00022475"/>
    </source>
</evidence>
<dbReference type="PANTHER" id="PTHR39083:SF1">
    <property type="entry name" value="CYCLIC DI-GMP-BINDING PROTEIN"/>
    <property type="match status" value="1"/>
</dbReference>
<evidence type="ECO:0000256" key="10">
    <source>
        <dbReference type="ARBA" id="ARBA00022692"/>
    </source>
</evidence>
<comment type="similarity">
    <text evidence="4 15">Belongs to the AcsB/BcsB family.</text>
</comment>
<comment type="caution">
    <text evidence="17">The sequence shown here is derived from an EMBL/GenBank/DDBJ whole genome shotgun (WGS) entry which is preliminary data.</text>
</comment>
<evidence type="ECO:0000256" key="9">
    <source>
        <dbReference type="ARBA" id="ARBA00022636"/>
    </source>
</evidence>
<proteinExistence type="inferred from homology"/>
<reference evidence="17 18" key="1">
    <citation type="submission" date="2021-12" db="EMBL/GenBank/DDBJ databases">
        <title>Siccirubricoccus leaddurans sp. nov., a high concentration Zn2+ tolerance bacterium.</title>
        <authorList>
            <person name="Cao Y."/>
        </authorList>
    </citation>
    <scope>NUCLEOTIDE SEQUENCE [LARGE SCALE GENOMIC DNA]</scope>
    <source>
        <strain evidence="17 18">KC 17139</strain>
    </source>
</reference>
<comment type="pathway">
    <text evidence="3 15">Glycan metabolism; bacterial cellulose biosynthesis.</text>
</comment>
<evidence type="ECO:0000256" key="3">
    <source>
        <dbReference type="ARBA" id="ARBA00005186"/>
    </source>
</evidence>
<feature type="transmembrane region" description="Helical" evidence="15">
    <location>
        <begin position="704"/>
        <end position="724"/>
    </location>
</feature>
<keyword evidence="12 15" id="KW-1133">Transmembrane helix</keyword>
<organism evidence="17 18">
    <name type="scientific">Siccirubricoccus soli</name>
    <dbReference type="NCBI Taxonomy" id="2899147"/>
    <lineage>
        <taxon>Bacteria</taxon>
        <taxon>Pseudomonadati</taxon>
        <taxon>Pseudomonadota</taxon>
        <taxon>Alphaproteobacteria</taxon>
        <taxon>Acetobacterales</taxon>
        <taxon>Roseomonadaceae</taxon>
        <taxon>Siccirubricoccus</taxon>
    </lineage>
</organism>
<accession>A0ABT1DDN6</accession>
<evidence type="ECO:0000256" key="5">
    <source>
        <dbReference type="ARBA" id="ARBA00011437"/>
    </source>
</evidence>
<evidence type="ECO:0000256" key="16">
    <source>
        <dbReference type="SAM" id="MobiDB-lite"/>
    </source>
</evidence>
<dbReference type="Proteomes" id="UP001523392">
    <property type="component" value="Unassembled WGS sequence"/>
</dbReference>
<feature type="non-terminal residue" evidence="17">
    <location>
        <position position="1"/>
    </location>
</feature>
<feature type="compositionally biased region" description="Pro residues" evidence="16">
    <location>
        <begin position="1"/>
        <end position="13"/>
    </location>
</feature>
<evidence type="ECO:0000256" key="13">
    <source>
        <dbReference type="ARBA" id="ARBA00023136"/>
    </source>
</evidence>
<dbReference type="PANTHER" id="PTHR39083">
    <property type="entry name" value="CYCLIC DI-GMP-BINDING PROTEIN"/>
    <property type="match status" value="1"/>
</dbReference>
<dbReference type="InterPro" id="IPR018513">
    <property type="entry name" value="Cell_synthase_bac"/>
</dbReference>
<comment type="subunit">
    <text evidence="5 15">Tightly associated with the cellulose synthase catalytic subunit.</text>
</comment>
<keyword evidence="9 15" id="KW-0973">c-di-GMP</keyword>
<evidence type="ECO:0000256" key="12">
    <source>
        <dbReference type="ARBA" id="ARBA00022989"/>
    </source>
</evidence>
<dbReference type="Pfam" id="PF03170">
    <property type="entry name" value="BcsB"/>
    <property type="match status" value="1"/>
</dbReference>
<evidence type="ECO:0000256" key="6">
    <source>
        <dbReference type="ARBA" id="ARBA00021844"/>
    </source>
</evidence>
<evidence type="ECO:0000256" key="14">
    <source>
        <dbReference type="ARBA" id="ARBA00033444"/>
    </source>
</evidence>
<comment type="function">
    <text evidence="1 15">Binds the cellulose synthase activator, bis-(3'-5') cyclic diguanylic acid (c-di-GMP).</text>
</comment>
<evidence type="ECO:0000256" key="8">
    <source>
        <dbReference type="ARBA" id="ARBA00022519"/>
    </source>
</evidence>
<dbReference type="RefSeq" id="WP_252956703.1">
    <property type="nucleotide sequence ID" value="NZ_JAFIRR010000287.1"/>
</dbReference>
<dbReference type="InterPro" id="IPR003920">
    <property type="entry name" value="Cell_synth_B"/>
</dbReference>